<evidence type="ECO:0000313" key="5">
    <source>
        <dbReference type="Proteomes" id="UP001232148"/>
    </source>
</evidence>
<dbReference type="PANTHER" id="PTHR36681">
    <property type="entry name" value="NUCLEAR GTPASE, GERMINAL CENTER-ASSOCIATED, TANDEM DUPLICATE 3"/>
    <property type="match status" value="1"/>
</dbReference>
<feature type="coiled-coil region" evidence="1">
    <location>
        <begin position="541"/>
        <end position="568"/>
    </location>
</feature>
<feature type="compositionally biased region" description="Polar residues" evidence="2">
    <location>
        <begin position="1"/>
        <end position="13"/>
    </location>
</feature>
<keyword evidence="5" id="KW-1185">Reference proteome</keyword>
<dbReference type="InterPro" id="IPR056024">
    <property type="entry name" value="DUF7605"/>
</dbReference>
<feature type="region of interest" description="Disordered" evidence="2">
    <location>
        <begin position="1"/>
        <end position="224"/>
    </location>
</feature>
<protein>
    <recommendedName>
        <fullName evidence="3">DUF7605 domain-containing protein</fullName>
    </recommendedName>
</protein>
<feature type="compositionally biased region" description="Basic and acidic residues" evidence="2">
    <location>
        <begin position="41"/>
        <end position="51"/>
    </location>
</feature>
<dbReference type="EMBL" id="MU843005">
    <property type="protein sequence ID" value="KAK2023286.1"/>
    <property type="molecule type" value="Genomic_DNA"/>
</dbReference>
<dbReference type="AlphaFoldDB" id="A0AAD9H7M5"/>
<gene>
    <name evidence="4" type="ORF">LX32DRAFT_601056</name>
</gene>
<dbReference type="Pfam" id="PF24564">
    <property type="entry name" value="DUF7605"/>
    <property type="match status" value="1"/>
</dbReference>
<comment type="caution">
    <text evidence="4">The sequence shown here is derived from an EMBL/GenBank/DDBJ whole genome shotgun (WGS) entry which is preliminary data.</text>
</comment>
<accession>A0AAD9H7M5</accession>
<evidence type="ECO:0000313" key="4">
    <source>
        <dbReference type="EMBL" id="KAK2023286.1"/>
    </source>
</evidence>
<feature type="compositionally biased region" description="Low complexity" evidence="2">
    <location>
        <begin position="88"/>
        <end position="97"/>
    </location>
</feature>
<feature type="non-terminal residue" evidence="4">
    <location>
        <position position="1"/>
    </location>
</feature>
<feature type="compositionally biased region" description="Low complexity" evidence="2">
    <location>
        <begin position="14"/>
        <end position="40"/>
    </location>
</feature>
<evidence type="ECO:0000256" key="1">
    <source>
        <dbReference type="SAM" id="Coils"/>
    </source>
</evidence>
<evidence type="ECO:0000256" key="2">
    <source>
        <dbReference type="SAM" id="MobiDB-lite"/>
    </source>
</evidence>
<sequence length="1010" mass="110625">KHRQSRSTSTASEPSRGAPTPSTSPGSSSDGSNFSSSPSSPREEHAARGSPDDPLPSIEGRDESPNATTTTAIRSRRISGTGTDRARSPSVSVSPPSSTLPGRGLDSSPGASPGRVGSPLEEGGGTASIAARLGGLDLGASPSRLGMSDVRDAITDIADGIGARTTTPPPPPSRQTTTASPDAGSPSLGLRPPADRRSRAGSRASLVPHDVRDEEPPPNRFHDPAVQRAFGDAKALAARLAGVLEGSPLHASADSTIKRLHRRARELANFQCPSTRTVGFVGDSGVGEPPLPSNSGAACTCVVTEYHHHARDDFVVEVELFDRDELTNQVDELLTSYRHFHLHATRMTKEDGVEEAEEQAKVALDTFRAMFRGRLGDGAFLAGDLDEDVRSTLRSWLDETYPQDEEKYTMGEAEACSRLLMRLTSETAGAHEPAVWPYIKTIKVFLNSHILSKGLVLVDLPGLRDVNSARRKITERYLLYCNEILVICHIGRATTDAGVVSVFDLAKKADLSNVGIVCTKSDDIRAEEAKKDWKGLRARHIQELSNEVARTQGQIDEAKLSLAELEDEELTDQEDIELELSRRLRKLEQVLGKKRFELKKYLIENRNAAVSRGLRKDYGKRNPDGTLQVFCVSNTEYWARRRLSKDEALPSLRLSGIIALRKHCLAIIGDSQLRIARGFVANDLPALLGDVALWIESGAGSASAEQKRTVREALDKVERRLKRELIGQDSDLGRVGKSIKEEFATEIDSSASGDNRPSRLAMTGIAGITAATYSAFCRQYGSYRTPAVGRRDWNQEAIAKLVKDLGPRWNELCSSIEDKLEEDAKLINNVLAEALELILTELEGLPRTRRVLYVALRCRRQAIVSEAEALFVKFNEELGTLRIDALSGIRTSLIGQAMEASYRDCNMQYGTGSDQERKSIINGALGHSGLFPKYMRDFRDRLKSSADGLQEQLLEMLQRHLDAFETTLNLVRDENVATESEENPELRRCLEVEIATAREELGRIEEAMAA</sequence>
<dbReference type="PANTHER" id="PTHR36681:SF3">
    <property type="entry name" value="NUCLEAR GTPASE, GERMINAL CENTER-ASSOCIATED, TANDEM DUPLICATE 3"/>
    <property type="match status" value="1"/>
</dbReference>
<keyword evidence="1" id="KW-0175">Coiled coil</keyword>
<evidence type="ECO:0000259" key="3">
    <source>
        <dbReference type="Pfam" id="PF24564"/>
    </source>
</evidence>
<feature type="domain" description="DUF7605" evidence="3">
    <location>
        <begin position="766"/>
        <end position="931"/>
    </location>
</feature>
<organism evidence="4 5">
    <name type="scientific">Colletotrichum zoysiae</name>
    <dbReference type="NCBI Taxonomy" id="1216348"/>
    <lineage>
        <taxon>Eukaryota</taxon>
        <taxon>Fungi</taxon>
        <taxon>Dikarya</taxon>
        <taxon>Ascomycota</taxon>
        <taxon>Pezizomycotina</taxon>
        <taxon>Sordariomycetes</taxon>
        <taxon>Hypocreomycetidae</taxon>
        <taxon>Glomerellales</taxon>
        <taxon>Glomerellaceae</taxon>
        <taxon>Colletotrichum</taxon>
        <taxon>Colletotrichum graminicola species complex</taxon>
    </lineage>
</organism>
<proteinExistence type="predicted"/>
<dbReference type="InterPro" id="IPR027417">
    <property type="entry name" value="P-loop_NTPase"/>
</dbReference>
<dbReference type="Gene3D" id="3.40.50.300">
    <property type="entry name" value="P-loop containing nucleotide triphosphate hydrolases"/>
    <property type="match status" value="1"/>
</dbReference>
<feature type="coiled-coil region" evidence="1">
    <location>
        <begin position="939"/>
        <end position="1007"/>
    </location>
</feature>
<dbReference type="Proteomes" id="UP001232148">
    <property type="component" value="Unassembled WGS sequence"/>
</dbReference>
<feature type="compositionally biased region" description="Basic and acidic residues" evidence="2">
    <location>
        <begin position="209"/>
        <end position="224"/>
    </location>
</feature>
<dbReference type="SUPFAM" id="SSF52540">
    <property type="entry name" value="P-loop containing nucleoside triphosphate hydrolases"/>
    <property type="match status" value="1"/>
</dbReference>
<reference evidence="4" key="1">
    <citation type="submission" date="2021-06" db="EMBL/GenBank/DDBJ databases">
        <title>Comparative genomics, transcriptomics and evolutionary studies reveal genomic signatures of adaptation to plant cell wall in hemibiotrophic fungi.</title>
        <authorList>
            <consortium name="DOE Joint Genome Institute"/>
            <person name="Baroncelli R."/>
            <person name="Diaz J.F."/>
            <person name="Benocci T."/>
            <person name="Peng M."/>
            <person name="Battaglia E."/>
            <person name="Haridas S."/>
            <person name="Andreopoulos W."/>
            <person name="Labutti K."/>
            <person name="Pangilinan J."/>
            <person name="Floch G.L."/>
            <person name="Makela M.R."/>
            <person name="Henrissat B."/>
            <person name="Grigoriev I.V."/>
            <person name="Crouch J.A."/>
            <person name="De Vries R.P."/>
            <person name="Sukno S.A."/>
            <person name="Thon M.R."/>
        </authorList>
    </citation>
    <scope>NUCLEOTIDE SEQUENCE</scope>
    <source>
        <strain evidence="4">MAFF235873</strain>
    </source>
</reference>
<name>A0AAD9H7M5_9PEZI</name>